<dbReference type="eggNOG" id="KOG1546">
    <property type="taxonomic scope" value="Eukaryota"/>
</dbReference>
<accession>A0A0D3JL56</accession>
<dbReference type="InterPro" id="IPR050452">
    <property type="entry name" value="Metacaspase"/>
</dbReference>
<dbReference type="PANTHER" id="PTHR48104">
    <property type="entry name" value="METACASPASE-4"/>
    <property type="match status" value="1"/>
</dbReference>
<evidence type="ECO:0000259" key="3">
    <source>
        <dbReference type="Pfam" id="PF00656"/>
    </source>
</evidence>
<protein>
    <recommendedName>
        <fullName evidence="3">Peptidase C14 caspase domain-containing protein</fullName>
    </recommendedName>
</protein>
<dbReference type="AlphaFoldDB" id="A0A0D3JL56"/>
<dbReference type="PaxDb" id="2903-EOD24241"/>
<reference evidence="5" key="1">
    <citation type="journal article" date="2013" name="Nature">
        <title>Pan genome of the phytoplankton Emiliania underpins its global distribution.</title>
        <authorList>
            <person name="Read B.A."/>
            <person name="Kegel J."/>
            <person name="Klute M.J."/>
            <person name="Kuo A."/>
            <person name="Lefebvre S.C."/>
            <person name="Maumus F."/>
            <person name="Mayer C."/>
            <person name="Miller J."/>
            <person name="Monier A."/>
            <person name="Salamov A."/>
            <person name="Young J."/>
            <person name="Aguilar M."/>
            <person name="Claverie J.M."/>
            <person name="Frickenhaus S."/>
            <person name="Gonzalez K."/>
            <person name="Herman E.K."/>
            <person name="Lin Y.C."/>
            <person name="Napier J."/>
            <person name="Ogata H."/>
            <person name="Sarno A.F."/>
            <person name="Shmutz J."/>
            <person name="Schroeder D."/>
            <person name="de Vargas C."/>
            <person name="Verret F."/>
            <person name="von Dassow P."/>
            <person name="Valentin K."/>
            <person name="Van de Peer Y."/>
            <person name="Wheeler G."/>
            <person name="Dacks J.B."/>
            <person name="Delwiche C.F."/>
            <person name="Dyhrman S.T."/>
            <person name="Glockner G."/>
            <person name="John U."/>
            <person name="Richards T."/>
            <person name="Worden A.Z."/>
            <person name="Zhang X."/>
            <person name="Grigoriev I.V."/>
            <person name="Allen A.E."/>
            <person name="Bidle K."/>
            <person name="Borodovsky M."/>
            <person name="Bowler C."/>
            <person name="Brownlee C."/>
            <person name="Cock J.M."/>
            <person name="Elias M."/>
            <person name="Gladyshev V.N."/>
            <person name="Groth M."/>
            <person name="Guda C."/>
            <person name="Hadaegh A."/>
            <person name="Iglesias-Rodriguez M.D."/>
            <person name="Jenkins J."/>
            <person name="Jones B.M."/>
            <person name="Lawson T."/>
            <person name="Leese F."/>
            <person name="Lindquist E."/>
            <person name="Lobanov A."/>
            <person name="Lomsadze A."/>
            <person name="Malik S.B."/>
            <person name="Marsh M.E."/>
            <person name="Mackinder L."/>
            <person name="Mock T."/>
            <person name="Mueller-Roeber B."/>
            <person name="Pagarete A."/>
            <person name="Parker M."/>
            <person name="Probert I."/>
            <person name="Quesneville H."/>
            <person name="Raines C."/>
            <person name="Rensing S.A."/>
            <person name="Riano-Pachon D.M."/>
            <person name="Richier S."/>
            <person name="Rokitta S."/>
            <person name="Shiraiwa Y."/>
            <person name="Soanes D.M."/>
            <person name="van der Giezen M."/>
            <person name="Wahlund T.M."/>
            <person name="Williams B."/>
            <person name="Wilson W."/>
            <person name="Wolfe G."/>
            <person name="Wurch L.L."/>
        </authorList>
    </citation>
    <scope>NUCLEOTIDE SEQUENCE</scope>
</reference>
<dbReference type="SUPFAM" id="SSF52129">
    <property type="entry name" value="Caspase-like"/>
    <property type="match status" value="1"/>
</dbReference>
<name>A0A0D3JL56_EMIH1</name>
<dbReference type="Pfam" id="PF00656">
    <property type="entry name" value="Peptidase_C14"/>
    <property type="match status" value="1"/>
</dbReference>
<reference evidence="4" key="2">
    <citation type="submission" date="2024-10" db="UniProtKB">
        <authorList>
            <consortium name="EnsemblProtists"/>
        </authorList>
    </citation>
    <scope>IDENTIFICATION</scope>
</reference>
<dbReference type="GO" id="GO:0006508">
    <property type="term" value="P:proteolysis"/>
    <property type="evidence" value="ECO:0007669"/>
    <property type="project" value="InterPro"/>
</dbReference>
<evidence type="ECO:0000256" key="1">
    <source>
        <dbReference type="ARBA" id="ARBA00009005"/>
    </source>
</evidence>
<dbReference type="EnsemblProtists" id="EOD24241">
    <property type="protein sequence ID" value="EOD24241"/>
    <property type="gene ID" value="EMIHUDRAFT_457813"/>
</dbReference>
<evidence type="ECO:0000313" key="4">
    <source>
        <dbReference type="EnsemblProtists" id="EOD24241"/>
    </source>
</evidence>
<feature type="compositionally biased region" description="Pro residues" evidence="2">
    <location>
        <begin position="289"/>
        <end position="306"/>
    </location>
</feature>
<evidence type="ECO:0000313" key="5">
    <source>
        <dbReference type="Proteomes" id="UP000013827"/>
    </source>
</evidence>
<comment type="similarity">
    <text evidence="1">Belongs to the peptidase C14B family.</text>
</comment>
<dbReference type="GO" id="GO:0004197">
    <property type="term" value="F:cysteine-type endopeptidase activity"/>
    <property type="evidence" value="ECO:0007669"/>
    <property type="project" value="InterPro"/>
</dbReference>
<dbReference type="Gene3D" id="3.40.50.12660">
    <property type="match status" value="1"/>
</dbReference>
<dbReference type="RefSeq" id="XP_005776670.1">
    <property type="nucleotide sequence ID" value="XM_005776613.1"/>
</dbReference>
<proteinExistence type="inferred from homology"/>
<sequence length="383" mass="40588">MSAAVMSLQPHAFTRYEWLPKSTSGTSTKHRALCIACAYPGTSYELHGTVKDQEALKKGLEDNGYSVTFLSDADDKHAVPTKANILKEIANLCDWLNEEKGRMGWISYAGHGTQTKARATVAGEEPDGKDEAMVPTDYPTAGLLTDNELNQTMLKSHKVQNGCAMIIFMDCCHSASILDIPYALETEPVGPKYVEDKSIGDIFGVSAAADDKVAYETAAGGVCTRAFIEAVRKLGKGALPAEILLEMRQYAKDQNMDQLITMHSNRQFTFGDFQIMKGVDVVKEAAPPVSAPPAPAPATAPSPAAEPPGHAGYNPAAHTSHVYTAPATSKPDLTKVKGGEELNRPPAQAPPTAPATSGKKAGGKGKAGTKPATQPQSSCCVVC</sequence>
<dbReference type="Proteomes" id="UP000013827">
    <property type="component" value="Unassembled WGS sequence"/>
</dbReference>
<feature type="compositionally biased region" description="Polar residues" evidence="2">
    <location>
        <begin position="374"/>
        <end position="383"/>
    </location>
</feature>
<feature type="domain" description="Peptidase C14 caspase" evidence="3">
    <location>
        <begin position="30"/>
        <end position="263"/>
    </location>
</feature>
<dbReference type="STRING" id="2903.R1EMP3"/>
<feature type="compositionally biased region" description="Basic and acidic residues" evidence="2">
    <location>
        <begin position="332"/>
        <end position="343"/>
    </location>
</feature>
<dbReference type="KEGG" id="ehx:EMIHUDRAFT_457813"/>
<dbReference type="HOGENOM" id="CLU_722457_0_0_1"/>
<dbReference type="PANTHER" id="PTHR48104:SF30">
    <property type="entry name" value="METACASPASE-1"/>
    <property type="match status" value="1"/>
</dbReference>
<organism evidence="4 5">
    <name type="scientific">Emiliania huxleyi (strain CCMP1516)</name>
    <dbReference type="NCBI Taxonomy" id="280463"/>
    <lineage>
        <taxon>Eukaryota</taxon>
        <taxon>Haptista</taxon>
        <taxon>Haptophyta</taxon>
        <taxon>Prymnesiophyceae</taxon>
        <taxon>Isochrysidales</taxon>
        <taxon>Noelaerhabdaceae</taxon>
        <taxon>Emiliania</taxon>
    </lineage>
</organism>
<dbReference type="InterPro" id="IPR029030">
    <property type="entry name" value="Caspase-like_dom_sf"/>
</dbReference>
<dbReference type="GO" id="GO:0005737">
    <property type="term" value="C:cytoplasm"/>
    <property type="evidence" value="ECO:0007669"/>
    <property type="project" value="TreeGrafter"/>
</dbReference>
<dbReference type="GeneID" id="17269785"/>
<dbReference type="InterPro" id="IPR011600">
    <property type="entry name" value="Pept_C14_caspase"/>
</dbReference>
<feature type="region of interest" description="Disordered" evidence="2">
    <location>
        <begin position="286"/>
        <end position="383"/>
    </location>
</feature>
<evidence type="ECO:0000256" key="2">
    <source>
        <dbReference type="SAM" id="MobiDB-lite"/>
    </source>
</evidence>
<keyword evidence="5" id="KW-1185">Reference proteome</keyword>